<keyword evidence="13" id="KW-1185">Reference proteome</keyword>
<name>A0AA38VR75_9ASTR</name>
<evidence type="ECO:0000256" key="10">
    <source>
        <dbReference type="SAM" id="SignalP"/>
    </source>
</evidence>
<proteinExistence type="inferred from homology"/>
<keyword evidence="5 10" id="KW-0732">Signal</keyword>
<sequence length="226" mass="24562">MVKFLLLSCIVFAFALVHSNGTANHRSSPSPVQAPHLSKQKEAESCDVLMFKMIHCLPYLSKTSKLGDPDDSCCSGFMEVWRSDSNCVCEALKDSVELGFQLNMTRAVYISCSCGFRHISIDKCLSNLSRKASPVLAATPSPALPLVQPPTKASAADSFLLSNFFLVFVSFSCVFYFLDLINTSSNHERRQDVAAMATTGGGGNDDGGGENSGDIYCGWMEIMEQN</sequence>
<protein>
    <recommendedName>
        <fullName evidence="11">Bifunctional inhibitor/plant lipid transfer protein/seed storage helical domain-containing protein</fullName>
    </recommendedName>
</protein>
<evidence type="ECO:0000256" key="9">
    <source>
        <dbReference type="SAM" id="Phobius"/>
    </source>
</evidence>
<dbReference type="InterPro" id="IPR043325">
    <property type="entry name" value="LTSS"/>
</dbReference>
<feature type="chain" id="PRO_5041333315" description="Bifunctional inhibitor/plant lipid transfer protein/seed storage helical domain-containing protein" evidence="10">
    <location>
        <begin position="20"/>
        <end position="226"/>
    </location>
</feature>
<dbReference type="AlphaFoldDB" id="A0AA38VR75"/>
<keyword evidence="9" id="KW-0812">Transmembrane</keyword>
<evidence type="ECO:0000256" key="8">
    <source>
        <dbReference type="ARBA" id="ARBA00023288"/>
    </source>
</evidence>
<evidence type="ECO:0000256" key="6">
    <source>
        <dbReference type="ARBA" id="ARBA00023157"/>
    </source>
</evidence>
<evidence type="ECO:0000256" key="3">
    <source>
        <dbReference type="ARBA" id="ARBA00022475"/>
    </source>
</evidence>
<keyword evidence="4" id="KW-0336">GPI-anchor</keyword>
<dbReference type="SUPFAM" id="SSF47699">
    <property type="entry name" value="Bifunctional inhibitor/lipid-transfer protein/seed storage 2S albumin"/>
    <property type="match status" value="1"/>
</dbReference>
<dbReference type="EMBL" id="JARYMX010000137">
    <property type="protein sequence ID" value="KAJ9535747.1"/>
    <property type="molecule type" value="Genomic_DNA"/>
</dbReference>
<organism evidence="12 13">
    <name type="scientific">Centaurea solstitialis</name>
    <name type="common">yellow star-thistle</name>
    <dbReference type="NCBI Taxonomy" id="347529"/>
    <lineage>
        <taxon>Eukaryota</taxon>
        <taxon>Viridiplantae</taxon>
        <taxon>Streptophyta</taxon>
        <taxon>Embryophyta</taxon>
        <taxon>Tracheophyta</taxon>
        <taxon>Spermatophyta</taxon>
        <taxon>Magnoliopsida</taxon>
        <taxon>eudicotyledons</taxon>
        <taxon>Gunneridae</taxon>
        <taxon>Pentapetalae</taxon>
        <taxon>asterids</taxon>
        <taxon>campanulids</taxon>
        <taxon>Asterales</taxon>
        <taxon>Asteraceae</taxon>
        <taxon>Carduoideae</taxon>
        <taxon>Cardueae</taxon>
        <taxon>Centaureinae</taxon>
        <taxon>Centaurea</taxon>
    </lineage>
</organism>
<comment type="similarity">
    <text evidence="2">Belongs to the plant LTP family.</text>
</comment>
<keyword evidence="9" id="KW-0472">Membrane</keyword>
<feature type="transmembrane region" description="Helical" evidence="9">
    <location>
        <begin position="159"/>
        <end position="181"/>
    </location>
</feature>
<keyword evidence="3" id="KW-1003">Cell membrane</keyword>
<dbReference type="CDD" id="cd00010">
    <property type="entry name" value="AAI_LTSS"/>
    <property type="match status" value="1"/>
</dbReference>
<feature type="signal peptide" evidence="10">
    <location>
        <begin position="1"/>
        <end position="19"/>
    </location>
</feature>
<dbReference type="PANTHER" id="PTHR33044">
    <property type="entry name" value="BIFUNCTIONAL INHIBITOR/LIPID-TRANSFER PROTEIN/SEED STORAGE 2S ALBUMIN SUPERFAMILY PROTEIN-RELATED"/>
    <property type="match status" value="1"/>
</dbReference>
<evidence type="ECO:0000256" key="7">
    <source>
        <dbReference type="ARBA" id="ARBA00023180"/>
    </source>
</evidence>
<dbReference type="GO" id="GO:0005886">
    <property type="term" value="C:plasma membrane"/>
    <property type="evidence" value="ECO:0007669"/>
    <property type="project" value="UniProtKB-SubCell"/>
</dbReference>
<evidence type="ECO:0000256" key="2">
    <source>
        <dbReference type="ARBA" id="ARBA00009748"/>
    </source>
</evidence>
<reference evidence="12" key="1">
    <citation type="submission" date="2023-03" db="EMBL/GenBank/DDBJ databases">
        <title>Chromosome-scale reference genome and RAD-based genetic map of yellow starthistle (Centaurea solstitialis) reveal putative structural variation and QTLs associated with invader traits.</title>
        <authorList>
            <person name="Reatini B."/>
            <person name="Cang F.A."/>
            <person name="Jiang Q."/>
            <person name="Mckibben M.T.W."/>
            <person name="Barker M.S."/>
            <person name="Rieseberg L.H."/>
            <person name="Dlugosch K.M."/>
        </authorList>
    </citation>
    <scope>NUCLEOTIDE SEQUENCE</scope>
    <source>
        <strain evidence="12">CAN-66</strain>
        <tissue evidence="12">Leaf</tissue>
    </source>
</reference>
<accession>A0AA38VR75</accession>
<keyword evidence="6" id="KW-1015">Disulfide bond</keyword>
<dbReference type="Pfam" id="PF14368">
    <property type="entry name" value="LTP_2"/>
    <property type="match status" value="1"/>
</dbReference>
<dbReference type="GO" id="GO:0098552">
    <property type="term" value="C:side of membrane"/>
    <property type="evidence" value="ECO:0007669"/>
    <property type="project" value="UniProtKB-KW"/>
</dbReference>
<evidence type="ECO:0000313" key="13">
    <source>
        <dbReference type="Proteomes" id="UP001172457"/>
    </source>
</evidence>
<keyword evidence="9" id="KW-1133">Transmembrane helix</keyword>
<dbReference type="Gene3D" id="1.10.110.10">
    <property type="entry name" value="Plant lipid-transfer and hydrophobic proteins"/>
    <property type="match status" value="1"/>
</dbReference>
<evidence type="ECO:0000256" key="1">
    <source>
        <dbReference type="ARBA" id="ARBA00004609"/>
    </source>
</evidence>
<evidence type="ECO:0000259" key="11">
    <source>
        <dbReference type="Pfam" id="PF14368"/>
    </source>
</evidence>
<feature type="domain" description="Bifunctional inhibitor/plant lipid transfer protein/seed storage helical" evidence="11">
    <location>
        <begin position="31"/>
        <end position="124"/>
    </location>
</feature>
<comment type="subcellular location">
    <subcellularLocation>
        <location evidence="1">Cell membrane</location>
        <topology evidence="1">Lipid-anchor</topology>
        <topology evidence="1">GPI-anchor</topology>
    </subcellularLocation>
</comment>
<dbReference type="Proteomes" id="UP001172457">
    <property type="component" value="Unassembled WGS sequence"/>
</dbReference>
<evidence type="ECO:0000256" key="5">
    <source>
        <dbReference type="ARBA" id="ARBA00022729"/>
    </source>
</evidence>
<gene>
    <name evidence="12" type="ORF">OSB04_un001100</name>
</gene>
<dbReference type="InterPro" id="IPR016140">
    <property type="entry name" value="Bifunc_inhib/LTP/seed_store"/>
</dbReference>
<keyword evidence="8" id="KW-0449">Lipoprotein</keyword>
<dbReference type="InterPro" id="IPR036312">
    <property type="entry name" value="Bifun_inhib/LTP/seed_sf"/>
</dbReference>
<comment type="caution">
    <text evidence="12">The sequence shown here is derived from an EMBL/GenBank/DDBJ whole genome shotgun (WGS) entry which is preliminary data.</text>
</comment>
<evidence type="ECO:0000313" key="12">
    <source>
        <dbReference type="EMBL" id="KAJ9535747.1"/>
    </source>
</evidence>
<evidence type="ECO:0000256" key="4">
    <source>
        <dbReference type="ARBA" id="ARBA00022622"/>
    </source>
</evidence>
<keyword evidence="7" id="KW-0325">Glycoprotein</keyword>